<dbReference type="InterPro" id="IPR036116">
    <property type="entry name" value="FN3_sf"/>
</dbReference>
<feature type="domain" description="Fibronectin type-III" evidence="9">
    <location>
        <begin position="365"/>
        <end position="458"/>
    </location>
</feature>
<keyword evidence="11" id="KW-1185">Reference proteome</keyword>
<feature type="domain" description="Fibronectin type-III" evidence="9">
    <location>
        <begin position="1110"/>
        <end position="1207"/>
    </location>
</feature>
<dbReference type="InterPro" id="IPR003961">
    <property type="entry name" value="FN3_dom"/>
</dbReference>
<dbReference type="GO" id="GO:0016020">
    <property type="term" value="C:membrane"/>
    <property type="evidence" value="ECO:0007669"/>
    <property type="project" value="UniProtKB-SubCell"/>
</dbReference>
<feature type="region of interest" description="Disordered" evidence="7">
    <location>
        <begin position="739"/>
        <end position="773"/>
    </location>
</feature>
<organism evidence="10 11">
    <name type="scientific">Megalops atlanticus</name>
    <name type="common">Tarpon</name>
    <name type="synonym">Clupea gigantea</name>
    <dbReference type="NCBI Taxonomy" id="7932"/>
    <lineage>
        <taxon>Eukaryota</taxon>
        <taxon>Metazoa</taxon>
        <taxon>Chordata</taxon>
        <taxon>Craniata</taxon>
        <taxon>Vertebrata</taxon>
        <taxon>Euteleostomi</taxon>
        <taxon>Actinopterygii</taxon>
        <taxon>Neopterygii</taxon>
        <taxon>Teleostei</taxon>
        <taxon>Elopiformes</taxon>
        <taxon>Megalopidae</taxon>
        <taxon>Megalops</taxon>
    </lineage>
</organism>
<feature type="compositionally biased region" description="Basic and acidic residues" evidence="7">
    <location>
        <begin position="93"/>
        <end position="108"/>
    </location>
</feature>
<feature type="domain" description="Fibronectin type-III" evidence="9">
    <location>
        <begin position="558"/>
        <end position="653"/>
    </location>
</feature>
<feature type="domain" description="Fibronectin type-III" evidence="9">
    <location>
        <begin position="819"/>
        <end position="912"/>
    </location>
</feature>
<feature type="compositionally biased region" description="Polar residues" evidence="7">
    <location>
        <begin position="31"/>
        <end position="51"/>
    </location>
</feature>
<dbReference type="AlphaFoldDB" id="A0A9D3TJD8"/>
<evidence type="ECO:0000256" key="2">
    <source>
        <dbReference type="ARBA" id="ARBA00022692"/>
    </source>
</evidence>
<name>A0A9D3TJD8_MEGAT</name>
<dbReference type="PANTHER" id="PTHR24099:SF11">
    <property type="entry name" value="FIBRONECTIN TYPE III DOMAIN-CONTAINING 3BA-RELATED"/>
    <property type="match status" value="1"/>
</dbReference>
<feature type="domain" description="Fibronectin type-III" evidence="9">
    <location>
        <begin position="461"/>
        <end position="554"/>
    </location>
</feature>
<dbReference type="SUPFAM" id="SSF49265">
    <property type="entry name" value="Fibronectin type III"/>
    <property type="match status" value="6"/>
</dbReference>
<comment type="similarity">
    <text evidence="6">Belongs to the FNDC3 family.</text>
</comment>
<feature type="domain" description="Fibronectin type-III" evidence="9">
    <location>
        <begin position="657"/>
        <end position="755"/>
    </location>
</feature>
<dbReference type="Proteomes" id="UP001046870">
    <property type="component" value="Chromosome 2"/>
</dbReference>
<evidence type="ECO:0000256" key="3">
    <source>
        <dbReference type="ARBA" id="ARBA00022737"/>
    </source>
</evidence>
<dbReference type="PRINTS" id="PR00014">
    <property type="entry name" value="FNTYPEIII"/>
</dbReference>
<keyword evidence="5 8" id="KW-0472">Membrane</keyword>
<dbReference type="PROSITE" id="PS50853">
    <property type="entry name" value="FN3"/>
    <property type="match status" value="9"/>
</dbReference>
<dbReference type="PANTHER" id="PTHR24099">
    <property type="entry name" value="E3 UBIQUITIN-PROTEIN LIGASE TRIM36-RELATED"/>
    <property type="match status" value="1"/>
</dbReference>
<protein>
    <recommendedName>
        <fullName evidence="9">Fibronectin type-III domain-containing protein</fullName>
    </recommendedName>
</protein>
<dbReference type="InterPro" id="IPR050617">
    <property type="entry name" value="E3_ligase_FN3/SPRY"/>
</dbReference>
<feature type="compositionally biased region" description="Basic and acidic residues" evidence="7">
    <location>
        <begin position="1"/>
        <end position="11"/>
    </location>
</feature>
<comment type="subcellular location">
    <subcellularLocation>
        <location evidence="1">Membrane</location>
        <topology evidence="1">Single-pass membrane protein</topology>
    </subcellularLocation>
</comment>
<dbReference type="FunFam" id="2.60.40.10:FF:000373">
    <property type="entry name" value="fibronectin type-III domain-containing protein 3A isoform X1"/>
    <property type="match status" value="1"/>
</dbReference>
<feature type="domain" description="Fibronectin type-III" evidence="9">
    <location>
        <begin position="1011"/>
        <end position="1106"/>
    </location>
</feature>
<dbReference type="OrthoDB" id="443915at2759"/>
<feature type="domain" description="Fibronectin type-III" evidence="9">
    <location>
        <begin position="260"/>
        <end position="361"/>
    </location>
</feature>
<dbReference type="FunFam" id="2.60.40.10:FF:000185">
    <property type="entry name" value="Fibronectin type III domain containing 3A"/>
    <property type="match status" value="1"/>
</dbReference>
<proteinExistence type="inferred from homology"/>
<evidence type="ECO:0000259" key="9">
    <source>
        <dbReference type="PROSITE" id="PS50853"/>
    </source>
</evidence>
<evidence type="ECO:0000313" key="11">
    <source>
        <dbReference type="Proteomes" id="UP001046870"/>
    </source>
</evidence>
<evidence type="ECO:0000313" key="10">
    <source>
        <dbReference type="EMBL" id="KAG7487384.1"/>
    </source>
</evidence>
<feature type="domain" description="Fibronectin type-III" evidence="9">
    <location>
        <begin position="923"/>
        <end position="1010"/>
    </location>
</feature>
<dbReference type="InterPro" id="IPR013783">
    <property type="entry name" value="Ig-like_fold"/>
</dbReference>
<dbReference type="FunFam" id="2.60.40.10:FF:000210">
    <property type="entry name" value="Fibronectin type III domain containing 3A"/>
    <property type="match status" value="1"/>
</dbReference>
<feature type="region of interest" description="Disordered" evidence="7">
    <location>
        <begin position="1"/>
        <end position="115"/>
    </location>
</feature>
<dbReference type="SMART" id="SM00060">
    <property type="entry name" value="FN3"/>
    <property type="match status" value="9"/>
</dbReference>
<dbReference type="Pfam" id="PF00041">
    <property type="entry name" value="fn3"/>
    <property type="match status" value="8"/>
</dbReference>
<evidence type="ECO:0000256" key="4">
    <source>
        <dbReference type="ARBA" id="ARBA00022989"/>
    </source>
</evidence>
<keyword evidence="4 8" id="KW-1133">Transmembrane helix</keyword>
<dbReference type="EMBL" id="JAFDVH010000002">
    <property type="protein sequence ID" value="KAG7487384.1"/>
    <property type="molecule type" value="Genomic_DNA"/>
</dbReference>
<evidence type="ECO:0000256" key="8">
    <source>
        <dbReference type="SAM" id="Phobius"/>
    </source>
</evidence>
<comment type="caution">
    <text evidence="10">The sequence shown here is derived from an EMBL/GenBank/DDBJ whole genome shotgun (WGS) entry which is preliminary data.</text>
</comment>
<dbReference type="Gene3D" id="2.60.40.10">
    <property type="entry name" value="Immunoglobulins"/>
    <property type="match status" value="9"/>
</dbReference>
<dbReference type="FunFam" id="2.60.40.10:FF:000180">
    <property type="entry name" value="Fibronectin type III domain containing 3A"/>
    <property type="match status" value="1"/>
</dbReference>
<dbReference type="CDD" id="cd00063">
    <property type="entry name" value="FN3"/>
    <property type="match status" value="9"/>
</dbReference>
<keyword evidence="2 8" id="KW-0812">Transmembrane</keyword>
<accession>A0A9D3TJD8</accession>
<keyword evidence="3" id="KW-0677">Repeat</keyword>
<feature type="compositionally biased region" description="Gly residues" evidence="7">
    <location>
        <begin position="59"/>
        <end position="74"/>
    </location>
</feature>
<evidence type="ECO:0000256" key="6">
    <source>
        <dbReference type="ARBA" id="ARBA00038207"/>
    </source>
</evidence>
<evidence type="ECO:0000256" key="7">
    <source>
        <dbReference type="SAM" id="MobiDB-lite"/>
    </source>
</evidence>
<reference evidence="10" key="1">
    <citation type="submission" date="2021-01" db="EMBL/GenBank/DDBJ databases">
        <authorList>
            <person name="Zahm M."/>
            <person name="Roques C."/>
            <person name="Cabau C."/>
            <person name="Klopp C."/>
            <person name="Donnadieu C."/>
            <person name="Jouanno E."/>
            <person name="Lampietro C."/>
            <person name="Louis A."/>
            <person name="Herpin A."/>
            <person name="Echchiki A."/>
            <person name="Berthelot C."/>
            <person name="Parey E."/>
            <person name="Roest-Crollius H."/>
            <person name="Braasch I."/>
            <person name="Postlethwait J."/>
            <person name="Bobe J."/>
            <person name="Montfort J."/>
            <person name="Bouchez O."/>
            <person name="Begum T."/>
            <person name="Mejri S."/>
            <person name="Adams A."/>
            <person name="Chen W.-J."/>
            <person name="Guiguen Y."/>
        </authorList>
    </citation>
    <scope>NUCLEOTIDE SEQUENCE</scope>
    <source>
        <strain evidence="10">YG-15Mar2019-1</strain>
        <tissue evidence="10">Brain</tissue>
    </source>
</reference>
<evidence type="ECO:0000256" key="1">
    <source>
        <dbReference type="ARBA" id="ARBA00004167"/>
    </source>
</evidence>
<sequence length="1260" mass="136376">MSGCLGREEQYSKQQQPPKKAKERQLERQNRLNSPPSSVYKSSVGCSQAYNGYSKGHAVPGGAGGVAGEGGGAASPGAKRADRRAARSSPRTSEPDPQDHESETKSIQDKLSGMGKPQRWTISVVPFPPLLYARRVTCWHSSVLQRESPASSRCCGSAHRALLLELSSSSAVLLRTQEEAQFQLSDCRQSILQSLSLLHFSPPVRSRGAVRTDAAASASEPTAPGGVMSLKGGDRVMDALRGRASRGRMVLTWLMWQSCPPGLQEGVDVQARAARLTWTPPPGLQSGDGHATSPSNPCSYEVTLSDKGRDGKYRVVYSGDELECNLTDLRPATDYHVRVNAVCSDLKGSCSEAGAFTTHSSAPDCPLPPRLSHRTKTSLTLQWKPPVDNGSKITSYLLEWDEGKKNSGFRECYFGSQRHCKVTRLCPAVGYSFRLAARNDIGTSDFSPEVLYYTTGNLPQLPLAPRLVRAGITWITLEWNRPDGCTADEVITYTLEIQEENNGTEFHPRYSGEKLTCTVDGLKRSTQYKFRLVASSSEGRSSPSAVLVCNTSPDKPGTPTEPRVKGAVTPHSFCVTWDPPQDNGGSENLTYLLEISEGSSDASQWEVAYSGAATEHLCDRLNPGTLYRLRICCISTGGHSQCSEIVQVRTLSVAPGPCQPPRIVGKAKHKEVHLEWDCPSSEGVCEVTEYRLEMSQVDAEPAQVYQGPHLECTVGNLLPGATYSFRVAAASDAGAVEAPGGVPRAVPRPSETPVTPRWAPGGRDVPVRGLSGPLRSGVGRVRRRLGKITAQTAERAEPGCGRMYGPYSEATEVMTAAGPPGQCGAPVLCVMSDSCVLVSWESPENSGVDISEYRLEWSRDEDSLELVYCGTETQYEITDLAPATHYCCRLQAANQAGAGPYSDLVTCRTPPACPGPVPALRLQEHDPADARLPSPSTCLALQWEEPCDQGSEVTSYTIALGDSLISVGRQTCHVIEGLQPDSEYSLRIQAVNRIGAGPFSPALQVRTWPLPPAPPHLDCAAAGPQSLKLRWGENSGSKVLLSDDMAYTLQMEDRNQRFVTIYRGPSHTYKVQRLAESSSYSFRIQAVSQAGEGPFSSVYTFSTTKSVPPALKAPRVIQLSGNGCEVTWETVPPMRGDPVSYVLQVLVGRDSEYKQVFKGEESVFQLTGLQCNAEYRFRVCVCRRCGNGGQELCGPYSPASLFSLRRAEPALLAELGGAAADAGKVHGVISSDEQFATIIVLGFASLSIFMAFILQYFFMK</sequence>
<gene>
    <name evidence="10" type="ORF">MATL_G00022640</name>
</gene>
<feature type="transmembrane region" description="Helical" evidence="8">
    <location>
        <begin position="1235"/>
        <end position="1258"/>
    </location>
</feature>
<evidence type="ECO:0000256" key="5">
    <source>
        <dbReference type="ARBA" id="ARBA00023136"/>
    </source>
</evidence>